<feature type="region of interest" description="Disordered" evidence="7">
    <location>
        <begin position="1"/>
        <end position="67"/>
    </location>
</feature>
<gene>
    <name evidence="9" type="ORF">HMPREF1541_07144</name>
</gene>
<keyword evidence="4" id="KW-0238">DNA-binding</keyword>
<dbReference type="GO" id="GO:0003677">
    <property type="term" value="F:DNA binding"/>
    <property type="evidence" value="ECO:0007669"/>
    <property type="project" value="UniProtKB-KW"/>
</dbReference>
<dbReference type="PANTHER" id="PTHR31001:SF50">
    <property type="entry name" value="ZN(II)2CYS6 TRANSCRIPTION FACTOR (EUROFUNG)"/>
    <property type="match status" value="1"/>
</dbReference>
<keyword evidence="6" id="KW-0539">Nucleus</keyword>
<dbReference type="HOGENOM" id="CLU_004083_8_0_1"/>
<organism evidence="9 10">
    <name type="scientific">Cyphellophora europaea (strain CBS 101466)</name>
    <name type="common">Phialophora europaea</name>
    <dbReference type="NCBI Taxonomy" id="1220924"/>
    <lineage>
        <taxon>Eukaryota</taxon>
        <taxon>Fungi</taxon>
        <taxon>Dikarya</taxon>
        <taxon>Ascomycota</taxon>
        <taxon>Pezizomycotina</taxon>
        <taxon>Eurotiomycetes</taxon>
        <taxon>Chaetothyriomycetidae</taxon>
        <taxon>Chaetothyriales</taxon>
        <taxon>Cyphellophoraceae</taxon>
        <taxon>Cyphellophora</taxon>
    </lineage>
</organism>
<dbReference type="GO" id="GO:0005634">
    <property type="term" value="C:nucleus"/>
    <property type="evidence" value="ECO:0007669"/>
    <property type="project" value="UniProtKB-SubCell"/>
</dbReference>
<dbReference type="PROSITE" id="PS50048">
    <property type="entry name" value="ZN2_CY6_FUNGAL_2"/>
    <property type="match status" value="1"/>
</dbReference>
<evidence type="ECO:0000256" key="4">
    <source>
        <dbReference type="ARBA" id="ARBA00023125"/>
    </source>
</evidence>
<protein>
    <recommendedName>
        <fullName evidence="8">Zn(2)-C6 fungal-type domain-containing protein</fullName>
    </recommendedName>
</protein>
<dbReference type="eggNOG" id="ENOG502SIT3">
    <property type="taxonomic scope" value="Eukaryota"/>
</dbReference>
<feature type="compositionally biased region" description="Low complexity" evidence="7">
    <location>
        <begin position="48"/>
        <end position="63"/>
    </location>
</feature>
<feature type="region of interest" description="Disordered" evidence="7">
    <location>
        <begin position="136"/>
        <end position="168"/>
    </location>
</feature>
<reference evidence="9 10" key="1">
    <citation type="submission" date="2013-03" db="EMBL/GenBank/DDBJ databases">
        <title>The Genome Sequence of Phialophora europaea CBS 101466.</title>
        <authorList>
            <consortium name="The Broad Institute Genomics Platform"/>
            <person name="Cuomo C."/>
            <person name="de Hoog S."/>
            <person name="Gorbushina A."/>
            <person name="Walker B."/>
            <person name="Young S.K."/>
            <person name="Zeng Q."/>
            <person name="Gargeya S."/>
            <person name="Fitzgerald M."/>
            <person name="Haas B."/>
            <person name="Abouelleil A."/>
            <person name="Allen A.W."/>
            <person name="Alvarado L."/>
            <person name="Arachchi H.M."/>
            <person name="Berlin A.M."/>
            <person name="Chapman S.B."/>
            <person name="Gainer-Dewar J."/>
            <person name="Goldberg J."/>
            <person name="Griggs A."/>
            <person name="Gujja S."/>
            <person name="Hansen M."/>
            <person name="Howarth C."/>
            <person name="Imamovic A."/>
            <person name="Ireland A."/>
            <person name="Larimer J."/>
            <person name="McCowan C."/>
            <person name="Murphy C."/>
            <person name="Pearson M."/>
            <person name="Poon T.W."/>
            <person name="Priest M."/>
            <person name="Roberts A."/>
            <person name="Saif S."/>
            <person name="Shea T."/>
            <person name="Sisk P."/>
            <person name="Sykes S."/>
            <person name="Wortman J."/>
            <person name="Nusbaum C."/>
            <person name="Birren B."/>
        </authorList>
    </citation>
    <scope>NUCLEOTIDE SEQUENCE [LARGE SCALE GENOMIC DNA]</scope>
    <source>
        <strain evidence="9 10">CBS 101466</strain>
    </source>
</reference>
<accession>W2RM22</accession>
<name>W2RM22_CYPE1</name>
<evidence type="ECO:0000256" key="2">
    <source>
        <dbReference type="ARBA" id="ARBA00022723"/>
    </source>
</evidence>
<dbReference type="Pfam" id="PF00172">
    <property type="entry name" value="Zn_clus"/>
    <property type="match status" value="1"/>
</dbReference>
<dbReference type="OrthoDB" id="435881at2759"/>
<dbReference type="SUPFAM" id="SSF57701">
    <property type="entry name" value="Zn2/Cys6 DNA-binding domain"/>
    <property type="match status" value="1"/>
</dbReference>
<dbReference type="CDD" id="cd00067">
    <property type="entry name" value="GAL4"/>
    <property type="match status" value="1"/>
</dbReference>
<dbReference type="GeneID" id="19974483"/>
<feature type="domain" description="Zn(2)-C6 fungal-type" evidence="8">
    <location>
        <begin position="69"/>
        <end position="98"/>
    </location>
</feature>
<evidence type="ECO:0000256" key="6">
    <source>
        <dbReference type="ARBA" id="ARBA00023242"/>
    </source>
</evidence>
<dbReference type="GO" id="GO:0008270">
    <property type="term" value="F:zinc ion binding"/>
    <property type="evidence" value="ECO:0007669"/>
    <property type="project" value="InterPro"/>
</dbReference>
<dbReference type="CDD" id="cd12148">
    <property type="entry name" value="fungal_TF_MHR"/>
    <property type="match status" value="1"/>
</dbReference>
<evidence type="ECO:0000259" key="8">
    <source>
        <dbReference type="PROSITE" id="PS50048"/>
    </source>
</evidence>
<dbReference type="InParanoid" id="W2RM22"/>
<evidence type="ECO:0000313" key="9">
    <source>
        <dbReference type="EMBL" id="ETN37522.1"/>
    </source>
</evidence>
<evidence type="ECO:0000256" key="3">
    <source>
        <dbReference type="ARBA" id="ARBA00023015"/>
    </source>
</evidence>
<feature type="compositionally biased region" description="Basic and acidic residues" evidence="7">
    <location>
        <begin position="153"/>
        <end position="168"/>
    </location>
</feature>
<evidence type="ECO:0000256" key="5">
    <source>
        <dbReference type="ARBA" id="ARBA00023163"/>
    </source>
</evidence>
<dbReference type="Gene3D" id="4.10.240.10">
    <property type="entry name" value="Zn(2)-C6 fungal-type DNA-binding domain"/>
    <property type="match status" value="1"/>
</dbReference>
<dbReference type="Pfam" id="PF04082">
    <property type="entry name" value="Fungal_trans"/>
    <property type="match status" value="1"/>
</dbReference>
<feature type="region of interest" description="Disordered" evidence="7">
    <location>
        <begin position="698"/>
        <end position="744"/>
    </location>
</feature>
<feature type="compositionally biased region" description="Low complexity" evidence="7">
    <location>
        <begin position="783"/>
        <end position="792"/>
    </location>
</feature>
<feature type="compositionally biased region" description="Polar residues" evidence="7">
    <location>
        <begin position="12"/>
        <end position="26"/>
    </location>
</feature>
<dbReference type="Proteomes" id="UP000030752">
    <property type="component" value="Unassembled WGS sequence"/>
</dbReference>
<feature type="region of interest" description="Disordered" evidence="7">
    <location>
        <begin position="767"/>
        <end position="817"/>
    </location>
</feature>
<evidence type="ECO:0000256" key="7">
    <source>
        <dbReference type="SAM" id="MobiDB-lite"/>
    </source>
</evidence>
<dbReference type="GO" id="GO:0000981">
    <property type="term" value="F:DNA-binding transcription factor activity, RNA polymerase II-specific"/>
    <property type="evidence" value="ECO:0007669"/>
    <property type="project" value="InterPro"/>
</dbReference>
<dbReference type="VEuPathDB" id="FungiDB:HMPREF1541_07144"/>
<dbReference type="InterPro" id="IPR001138">
    <property type="entry name" value="Zn2Cys6_DnaBD"/>
</dbReference>
<keyword evidence="3" id="KW-0805">Transcription regulation</keyword>
<keyword evidence="2" id="KW-0479">Metal-binding</keyword>
<dbReference type="SMART" id="SM00066">
    <property type="entry name" value="GAL4"/>
    <property type="match status" value="1"/>
</dbReference>
<sequence length="923" mass="101568">MEPTITGEPTAASPTEVEQSTASDSKPLNDYRALLADSPQRSNSIQNTSSSNPARSASTSSATGLNPRSCVTCRRRKVRCNKENPCANCVRAGIECVFPGPGRAPRKSRKPPDAELLARLKRLEGVVTSLGVEVGGDGLIRDKPTTDNAEQNGKQDPEQLERRLEQEKRHSIDKHLGRLVISDDRSRYVSNQFWASMGDEIAEMRDLLDAPSSADDSEVYDDQSSPSTDRYASHQGFIFGFSSLKVDLKSLHPSPSQIFILWEVYKENVDPIVKLIHRPTARNILLNAASSTDKITRPAEALLFSIYYGAVTSLTQEQCRKLLDEDRVDLLKKYRFATEQALARADFLNSSSLMCLQAFVGYLVFVRNMDDSRLVWALGGLAIHISQALGIHRDGTHFGLPPFDTEMRRRLWWHISILDNRSSEDHGTDPTFTEQFYDTKLPLNVNDEDIWPGMVEPPTERQGATEMTFCLIRFELSVFNRRLNVTSPGVGDLRQRPGMEACSLRDQTLQEKEDMIDRCHRRIEEKYLRHCDMGLPILWVSATVARLILAKMWLMVHHPRSYFNDGDAPPPEVKDRLFITSIEVIEFSYLLERNENTAKWGWLFRTYMQWQSVAFVLSEICARPWGPEVERGWRAVESVYNVRFIQQGVNHKGMLWKPMRHLWRRAQAVRQRYILSQGGNPAATTGVQSIGQAGAVQGDMTSGRWDLSSPSNASGSEGPQPQPSQPPIGTDWNGQADPDPWTAGWIMSADNIMGANAQALGLDLRDVMTPGSHSQSSGARSRGQTAQPSAGASAGGASGGGGTMATPTSAPMSGFGAATTAMRGVPNAHVSGGALKQDSPNLDIDMSSFGGMANNNSSNNGVDNGGLGGGGGQMELSQDFLDWGGWNPGVGDFSVGLVGPNGMTNLGDDAAIRGLMDMQQEWF</sequence>
<dbReference type="SMART" id="SM00906">
    <property type="entry name" value="Fungal_trans"/>
    <property type="match status" value="1"/>
</dbReference>
<dbReference type="RefSeq" id="XP_008719691.1">
    <property type="nucleotide sequence ID" value="XM_008721469.1"/>
</dbReference>
<dbReference type="EMBL" id="KB822723">
    <property type="protein sequence ID" value="ETN37522.1"/>
    <property type="molecule type" value="Genomic_DNA"/>
</dbReference>
<keyword evidence="5" id="KW-0804">Transcription</keyword>
<proteinExistence type="predicted"/>
<dbReference type="PANTHER" id="PTHR31001">
    <property type="entry name" value="UNCHARACTERIZED TRANSCRIPTIONAL REGULATORY PROTEIN"/>
    <property type="match status" value="1"/>
</dbReference>
<dbReference type="InterPro" id="IPR050613">
    <property type="entry name" value="Sec_Metabolite_Reg"/>
</dbReference>
<dbReference type="PROSITE" id="PS00463">
    <property type="entry name" value="ZN2_CY6_FUNGAL_1"/>
    <property type="match status" value="1"/>
</dbReference>
<comment type="subcellular location">
    <subcellularLocation>
        <location evidence="1">Nucleus</location>
    </subcellularLocation>
</comment>
<feature type="compositionally biased region" description="Gly residues" evidence="7">
    <location>
        <begin position="793"/>
        <end position="803"/>
    </location>
</feature>
<keyword evidence="10" id="KW-1185">Reference proteome</keyword>
<dbReference type="InterPro" id="IPR036864">
    <property type="entry name" value="Zn2-C6_fun-type_DNA-bd_sf"/>
</dbReference>
<dbReference type="GO" id="GO:0006351">
    <property type="term" value="P:DNA-templated transcription"/>
    <property type="evidence" value="ECO:0007669"/>
    <property type="project" value="InterPro"/>
</dbReference>
<dbReference type="AlphaFoldDB" id="W2RM22"/>
<dbReference type="STRING" id="1220924.W2RM22"/>
<evidence type="ECO:0000256" key="1">
    <source>
        <dbReference type="ARBA" id="ARBA00004123"/>
    </source>
</evidence>
<dbReference type="InterPro" id="IPR007219">
    <property type="entry name" value="XnlR_reg_dom"/>
</dbReference>
<evidence type="ECO:0000313" key="10">
    <source>
        <dbReference type="Proteomes" id="UP000030752"/>
    </source>
</evidence>